<comment type="subcellular location">
    <subcellularLocation>
        <location evidence="1">Nucleus</location>
    </subcellularLocation>
</comment>
<feature type="domain" description="Transcriptional coactivator p15 (PC4) C-terminal" evidence="7">
    <location>
        <begin position="9"/>
        <end position="59"/>
    </location>
</feature>
<dbReference type="Gene3D" id="2.30.31.10">
    <property type="entry name" value="Transcriptional Coactivator Pc4, Chain A"/>
    <property type="match status" value="2"/>
</dbReference>
<evidence type="ECO:0000259" key="7">
    <source>
        <dbReference type="Pfam" id="PF02229"/>
    </source>
</evidence>
<dbReference type="GO" id="GO:0060261">
    <property type="term" value="P:positive regulation of transcription initiation by RNA polymerase II"/>
    <property type="evidence" value="ECO:0007669"/>
    <property type="project" value="InterPro"/>
</dbReference>
<evidence type="ECO:0000256" key="4">
    <source>
        <dbReference type="ARBA" id="ARBA00023125"/>
    </source>
</evidence>
<reference evidence="8" key="1">
    <citation type="submission" date="2019-08" db="EMBL/GenBank/DDBJ databases">
        <title>The improved chromosome-level genome for the pearl oyster Pinctada fucata martensii using PacBio sequencing and Hi-C.</title>
        <authorList>
            <person name="Zheng Z."/>
        </authorList>
    </citation>
    <scope>NUCLEOTIDE SEQUENCE</scope>
    <source>
        <strain evidence="8">ZZ-2019</strain>
        <tissue evidence="8">Adductor muscle</tissue>
    </source>
</reference>
<dbReference type="InterPro" id="IPR003173">
    <property type="entry name" value="PC4_C"/>
</dbReference>
<comment type="similarity">
    <text evidence="2">Belongs to the transcriptional coactivator PC4 family.</text>
</comment>
<name>A0AA88YS70_PINIB</name>
<evidence type="ECO:0000256" key="1">
    <source>
        <dbReference type="ARBA" id="ARBA00004123"/>
    </source>
</evidence>
<evidence type="ECO:0000256" key="6">
    <source>
        <dbReference type="ARBA" id="ARBA00023242"/>
    </source>
</evidence>
<dbReference type="SUPFAM" id="SSF54447">
    <property type="entry name" value="ssDNA-binding transcriptional regulator domain"/>
    <property type="match status" value="2"/>
</dbReference>
<comment type="caution">
    <text evidence="8">The sequence shown here is derived from an EMBL/GenBank/DDBJ whole genome shotgun (WGS) entry which is preliminary data.</text>
</comment>
<proteinExistence type="inferred from homology"/>
<keyword evidence="9" id="KW-1185">Reference proteome</keyword>
<keyword evidence="4" id="KW-0238">DNA-binding</keyword>
<dbReference type="Pfam" id="PF02229">
    <property type="entry name" value="PC4"/>
    <property type="match status" value="2"/>
</dbReference>
<dbReference type="PANTHER" id="PTHR13215">
    <property type="entry name" value="RNA POLYMERASE II TRANSCRIPTIONAL COACTIVATOR"/>
    <property type="match status" value="1"/>
</dbReference>
<sequence>MSTPRLSVHLTNNRFVKVVEWKGDPRLDLREWHQEGKILKATKKGISLNLTQIKALIDILEEGIEDNRRKNQEFSWHLGANVFVSVRKDNPCIDVRLYWRPPQGKEVVPTKVGLCLRPDEYECLKDNITDIKSHLPELITVVPCYMRDDHQNQIGMLKCRNCNPDDYQNWENY</sequence>
<organism evidence="8 9">
    <name type="scientific">Pinctada imbricata</name>
    <name type="common">Atlantic pearl-oyster</name>
    <name type="synonym">Pinctada martensii</name>
    <dbReference type="NCBI Taxonomy" id="66713"/>
    <lineage>
        <taxon>Eukaryota</taxon>
        <taxon>Metazoa</taxon>
        <taxon>Spiralia</taxon>
        <taxon>Lophotrochozoa</taxon>
        <taxon>Mollusca</taxon>
        <taxon>Bivalvia</taxon>
        <taxon>Autobranchia</taxon>
        <taxon>Pteriomorphia</taxon>
        <taxon>Pterioida</taxon>
        <taxon>Pterioidea</taxon>
        <taxon>Pteriidae</taxon>
        <taxon>Pinctada</taxon>
    </lineage>
</organism>
<keyword evidence="5" id="KW-0804">Transcription</keyword>
<dbReference type="EMBL" id="VSWD01000002">
    <property type="protein sequence ID" value="KAK3107322.1"/>
    <property type="molecule type" value="Genomic_DNA"/>
</dbReference>
<dbReference type="AlphaFoldDB" id="A0AA88YS70"/>
<dbReference type="InterPro" id="IPR009044">
    <property type="entry name" value="ssDNA-bd_transcriptional_reg"/>
</dbReference>
<evidence type="ECO:0000256" key="2">
    <source>
        <dbReference type="ARBA" id="ARBA00009001"/>
    </source>
</evidence>
<evidence type="ECO:0000256" key="5">
    <source>
        <dbReference type="ARBA" id="ARBA00023163"/>
    </source>
</evidence>
<dbReference type="GO" id="GO:0003677">
    <property type="term" value="F:DNA binding"/>
    <property type="evidence" value="ECO:0007669"/>
    <property type="project" value="UniProtKB-KW"/>
</dbReference>
<protein>
    <recommendedName>
        <fullName evidence="7">Transcriptional coactivator p15 (PC4) C-terminal domain-containing protein</fullName>
    </recommendedName>
</protein>
<evidence type="ECO:0000313" key="9">
    <source>
        <dbReference type="Proteomes" id="UP001186944"/>
    </source>
</evidence>
<gene>
    <name evidence="8" type="ORF">FSP39_011830</name>
</gene>
<dbReference type="InterPro" id="IPR045125">
    <property type="entry name" value="Sub1/Tcp4-like"/>
</dbReference>
<keyword evidence="6" id="KW-0539">Nucleus</keyword>
<keyword evidence="3" id="KW-0805">Transcription regulation</keyword>
<dbReference type="GO" id="GO:0005634">
    <property type="term" value="C:nucleus"/>
    <property type="evidence" value="ECO:0007669"/>
    <property type="project" value="UniProtKB-SubCell"/>
</dbReference>
<feature type="domain" description="Transcriptional coactivator p15 (PC4) C-terminal" evidence="7">
    <location>
        <begin position="76"/>
        <end position="127"/>
    </location>
</feature>
<dbReference type="GO" id="GO:0003713">
    <property type="term" value="F:transcription coactivator activity"/>
    <property type="evidence" value="ECO:0007669"/>
    <property type="project" value="InterPro"/>
</dbReference>
<evidence type="ECO:0000256" key="3">
    <source>
        <dbReference type="ARBA" id="ARBA00023015"/>
    </source>
</evidence>
<dbReference type="Proteomes" id="UP001186944">
    <property type="component" value="Unassembled WGS sequence"/>
</dbReference>
<evidence type="ECO:0000313" key="8">
    <source>
        <dbReference type="EMBL" id="KAK3107322.1"/>
    </source>
</evidence>
<accession>A0AA88YS70</accession>